<evidence type="ECO:0000259" key="1">
    <source>
        <dbReference type="Pfam" id="PF13649"/>
    </source>
</evidence>
<gene>
    <name evidence="2" type="ordered locus">Acid345_0877</name>
</gene>
<dbReference type="HOGENOM" id="CLU_1041032_0_0_0"/>
<evidence type="ECO:0000313" key="2">
    <source>
        <dbReference type="EMBL" id="ABF39880.1"/>
    </source>
</evidence>
<name>Q1ITC0_KORVE</name>
<dbReference type="EMBL" id="CP000360">
    <property type="protein sequence ID" value="ABF39880.1"/>
    <property type="molecule type" value="Genomic_DNA"/>
</dbReference>
<accession>Q1ITC0</accession>
<protein>
    <recommendedName>
        <fullName evidence="1">Methyltransferase domain-containing protein</fullName>
    </recommendedName>
</protein>
<feature type="domain" description="Methyltransferase" evidence="1">
    <location>
        <begin position="52"/>
        <end position="148"/>
    </location>
</feature>
<evidence type="ECO:0000313" key="3">
    <source>
        <dbReference type="Proteomes" id="UP000002432"/>
    </source>
</evidence>
<dbReference type="KEGG" id="aba:Acid345_0877"/>
<dbReference type="STRING" id="204669.Acid345_0877"/>
<reference evidence="2 3" key="1">
    <citation type="journal article" date="2009" name="Appl. Environ. Microbiol.">
        <title>Three genomes from the phylum Acidobacteria provide insight into the lifestyles of these microorganisms in soils.</title>
        <authorList>
            <person name="Ward N.L."/>
            <person name="Challacombe J.F."/>
            <person name="Janssen P.H."/>
            <person name="Henrissat B."/>
            <person name="Coutinho P.M."/>
            <person name="Wu M."/>
            <person name="Xie G."/>
            <person name="Haft D.H."/>
            <person name="Sait M."/>
            <person name="Badger J."/>
            <person name="Barabote R.D."/>
            <person name="Bradley B."/>
            <person name="Brettin T.S."/>
            <person name="Brinkac L.M."/>
            <person name="Bruce D."/>
            <person name="Creasy T."/>
            <person name="Daugherty S.C."/>
            <person name="Davidsen T.M."/>
            <person name="DeBoy R.T."/>
            <person name="Detter J.C."/>
            <person name="Dodson R.J."/>
            <person name="Durkin A.S."/>
            <person name="Ganapathy A."/>
            <person name="Gwinn-Giglio M."/>
            <person name="Han C.S."/>
            <person name="Khouri H."/>
            <person name="Kiss H."/>
            <person name="Kothari S.P."/>
            <person name="Madupu R."/>
            <person name="Nelson K.E."/>
            <person name="Nelson W.C."/>
            <person name="Paulsen I."/>
            <person name="Penn K."/>
            <person name="Ren Q."/>
            <person name="Rosovitz M.J."/>
            <person name="Selengut J.D."/>
            <person name="Shrivastava S."/>
            <person name="Sullivan S.A."/>
            <person name="Tapia R."/>
            <person name="Thompson L.S."/>
            <person name="Watkins K.L."/>
            <person name="Yang Q."/>
            <person name="Yu C."/>
            <person name="Zafar N."/>
            <person name="Zhou L."/>
            <person name="Kuske C.R."/>
        </authorList>
    </citation>
    <scope>NUCLEOTIDE SEQUENCE [LARGE SCALE GENOMIC DNA]</scope>
    <source>
        <strain evidence="2 3">Ellin345</strain>
    </source>
</reference>
<dbReference type="SUPFAM" id="SSF53335">
    <property type="entry name" value="S-adenosyl-L-methionine-dependent methyltransferases"/>
    <property type="match status" value="1"/>
</dbReference>
<dbReference type="eggNOG" id="COG2226">
    <property type="taxonomic scope" value="Bacteria"/>
</dbReference>
<proteinExistence type="predicted"/>
<dbReference type="RefSeq" id="WP_011521682.1">
    <property type="nucleotide sequence ID" value="NC_008009.1"/>
</dbReference>
<keyword evidence="3" id="KW-1185">Reference proteome</keyword>
<sequence>MTTIVDPNCAGSAFDGIANEYDELFTNSLIGRAQRAVVWREIDRTFQPGDTVLDLNCGTGEDALYLVKRGINVVGCDASRRMVEVAQNKLRGITNPARGEFHVLANEQLCELHASAKFQGVLSNFAGINCASELRNVAVQMSNILSPGAIAVICVYSKFCAWEVVFFGLKGQWKRAVRRFGREDTARVGGASVTVYYRSLREIRETFAPWFRVCRIQAVGLTVPPSFLEHWISRNRKLCRTFMKVDDALRAVPGIRACGDHVLITFERRAA</sequence>
<dbReference type="OrthoDB" id="9811589at2"/>
<dbReference type="CDD" id="cd02440">
    <property type="entry name" value="AdoMet_MTases"/>
    <property type="match status" value="1"/>
</dbReference>
<dbReference type="Gene3D" id="3.40.50.150">
    <property type="entry name" value="Vaccinia Virus protein VP39"/>
    <property type="match status" value="1"/>
</dbReference>
<dbReference type="InterPro" id="IPR029063">
    <property type="entry name" value="SAM-dependent_MTases_sf"/>
</dbReference>
<dbReference type="Proteomes" id="UP000002432">
    <property type="component" value="Chromosome"/>
</dbReference>
<organism evidence="2 3">
    <name type="scientific">Koribacter versatilis (strain Ellin345)</name>
    <dbReference type="NCBI Taxonomy" id="204669"/>
    <lineage>
        <taxon>Bacteria</taxon>
        <taxon>Pseudomonadati</taxon>
        <taxon>Acidobacteriota</taxon>
        <taxon>Terriglobia</taxon>
        <taxon>Terriglobales</taxon>
        <taxon>Candidatus Korobacteraceae</taxon>
        <taxon>Candidatus Korobacter</taxon>
    </lineage>
</organism>
<dbReference type="InterPro" id="IPR041698">
    <property type="entry name" value="Methyltransf_25"/>
</dbReference>
<dbReference type="AlphaFoldDB" id="Q1ITC0"/>
<dbReference type="Pfam" id="PF13649">
    <property type="entry name" value="Methyltransf_25"/>
    <property type="match status" value="1"/>
</dbReference>
<dbReference type="EnsemblBacteria" id="ABF39880">
    <property type="protein sequence ID" value="ABF39880"/>
    <property type="gene ID" value="Acid345_0877"/>
</dbReference>